<evidence type="ECO:0000313" key="2">
    <source>
        <dbReference type="Proteomes" id="UP001383192"/>
    </source>
</evidence>
<proteinExistence type="predicted"/>
<dbReference type="AlphaFoldDB" id="A0AAW0B6R6"/>
<organism evidence="1 2">
    <name type="scientific">Paramarasmius palmivorus</name>
    <dbReference type="NCBI Taxonomy" id="297713"/>
    <lineage>
        <taxon>Eukaryota</taxon>
        <taxon>Fungi</taxon>
        <taxon>Dikarya</taxon>
        <taxon>Basidiomycota</taxon>
        <taxon>Agaricomycotina</taxon>
        <taxon>Agaricomycetes</taxon>
        <taxon>Agaricomycetidae</taxon>
        <taxon>Agaricales</taxon>
        <taxon>Marasmiineae</taxon>
        <taxon>Marasmiaceae</taxon>
        <taxon>Paramarasmius</taxon>
    </lineage>
</organism>
<gene>
    <name evidence="1" type="ORF">VNI00_017729</name>
</gene>
<accession>A0AAW0B6R6</accession>
<reference evidence="1 2" key="1">
    <citation type="submission" date="2024-01" db="EMBL/GenBank/DDBJ databases">
        <title>A draft genome for a cacao thread blight-causing isolate of Paramarasmius palmivorus.</title>
        <authorList>
            <person name="Baruah I.K."/>
            <person name="Bukari Y."/>
            <person name="Amoako-Attah I."/>
            <person name="Meinhardt L.W."/>
            <person name="Bailey B.A."/>
            <person name="Cohen S.P."/>
        </authorList>
    </citation>
    <scope>NUCLEOTIDE SEQUENCE [LARGE SCALE GENOMIC DNA]</scope>
    <source>
        <strain evidence="1 2">GH-12</strain>
    </source>
</reference>
<dbReference type="EMBL" id="JAYKXP010000186">
    <property type="protein sequence ID" value="KAK7020600.1"/>
    <property type="molecule type" value="Genomic_DNA"/>
</dbReference>
<keyword evidence="2" id="KW-1185">Reference proteome</keyword>
<name>A0AAW0B6R6_9AGAR</name>
<protein>
    <submittedName>
        <fullName evidence="1">Uncharacterized protein</fullName>
    </submittedName>
</protein>
<sequence length="155" mass="18815">MAPKQSLVPTYFERDEWKPLYRWERAEILKSLLHLNQAQLIFLKRWAYYYVHYRDHPRDPQNVKFWWAMDNIANRFFSEVGPEHRHSWRRAKIQFYKRWLKRHLIARWDARTKDGKGLSKLIRMGRAAVPTSTPAGSRESSPVCVIRRERIHVTI</sequence>
<comment type="caution">
    <text evidence="1">The sequence shown here is derived from an EMBL/GenBank/DDBJ whole genome shotgun (WGS) entry which is preliminary data.</text>
</comment>
<dbReference type="Proteomes" id="UP001383192">
    <property type="component" value="Unassembled WGS sequence"/>
</dbReference>
<evidence type="ECO:0000313" key="1">
    <source>
        <dbReference type="EMBL" id="KAK7020600.1"/>
    </source>
</evidence>